<dbReference type="EMBL" id="ANOF01000141">
    <property type="protein sequence ID" value="EMI25087.1"/>
    <property type="molecule type" value="Genomic_DNA"/>
</dbReference>
<evidence type="ECO:0000256" key="6">
    <source>
        <dbReference type="SAM" id="MobiDB-lite"/>
    </source>
</evidence>
<dbReference type="GO" id="GO:0009279">
    <property type="term" value="C:cell outer membrane"/>
    <property type="evidence" value="ECO:0007669"/>
    <property type="project" value="UniProtKB-SubCell"/>
</dbReference>
<dbReference type="InterPro" id="IPR004846">
    <property type="entry name" value="T2SS/T3SS_dom"/>
</dbReference>
<accession>M5SBM6</accession>
<evidence type="ECO:0000313" key="9">
    <source>
        <dbReference type="EMBL" id="EMI25087.1"/>
    </source>
</evidence>
<dbReference type="InterPro" id="IPR050810">
    <property type="entry name" value="Bact_Secretion_Sys_Channel"/>
</dbReference>
<name>M5SBM6_9BACT</name>
<feature type="domain" description="NolW-like" evidence="8">
    <location>
        <begin position="212"/>
        <end position="280"/>
    </location>
</feature>
<dbReference type="PANTHER" id="PTHR30332">
    <property type="entry name" value="PROBABLE GENERAL SECRETION PATHWAY PROTEIN D"/>
    <property type="match status" value="1"/>
</dbReference>
<dbReference type="InterPro" id="IPR038591">
    <property type="entry name" value="NolW-like_sf"/>
</dbReference>
<evidence type="ECO:0000256" key="4">
    <source>
        <dbReference type="RuleBase" id="RU004003"/>
    </source>
</evidence>
<dbReference type="STRING" id="1263868.RESH_04370"/>
<dbReference type="GO" id="GO:0009306">
    <property type="term" value="P:protein secretion"/>
    <property type="evidence" value="ECO:0007669"/>
    <property type="project" value="InterPro"/>
</dbReference>
<feature type="region of interest" description="Disordered" evidence="6">
    <location>
        <begin position="384"/>
        <end position="431"/>
    </location>
</feature>
<evidence type="ECO:0000256" key="2">
    <source>
        <dbReference type="ARBA" id="ARBA00022729"/>
    </source>
</evidence>
<feature type="domain" description="NolW-like" evidence="8">
    <location>
        <begin position="356"/>
        <end position="511"/>
    </location>
</feature>
<comment type="subcellular location">
    <subcellularLocation>
        <location evidence="5">Cell outer membrane</location>
    </subcellularLocation>
    <subcellularLocation>
        <location evidence="1">Membrane</location>
    </subcellularLocation>
</comment>
<dbReference type="Pfam" id="PF03958">
    <property type="entry name" value="Secretin_N"/>
    <property type="match status" value="2"/>
</dbReference>
<dbReference type="Gene3D" id="3.30.1370.120">
    <property type="match status" value="3"/>
</dbReference>
<dbReference type="InterPro" id="IPR005644">
    <property type="entry name" value="NolW-like"/>
</dbReference>
<keyword evidence="2" id="KW-0732">Signal</keyword>
<dbReference type="InterPro" id="IPR001775">
    <property type="entry name" value="GspD/PilQ"/>
</dbReference>
<protein>
    <submittedName>
        <fullName evidence="9">General secretion pathway protein D</fullName>
    </submittedName>
</protein>
<comment type="caution">
    <text evidence="9">The sequence shown here is derived from an EMBL/GenBank/DDBJ whole genome shotgun (WGS) entry which is preliminary data.</text>
</comment>
<evidence type="ECO:0000313" key="10">
    <source>
        <dbReference type="Proteomes" id="UP000011996"/>
    </source>
</evidence>
<dbReference type="Proteomes" id="UP000011996">
    <property type="component" value="Unassembled WGS sequence"/>
</dbReference>
<evidence type="ECO:0000259" key="7">
    <source>
        <dbReference type="Pfam" id="PF00263"/>
    </source>
</evidence>
<organism evidence="9 10">
    <name type="scientific">Rhodopirellula europaea SH398</name>
    <dbReference type="NCBI Taxonomy" id="1263868"/>
    <lineage>
        <taxon>Bacteria</taxon>
        <taxon>Pseudomonadati</taxon>
        <taxon>Planctomycetota</taxon>
        <taxon>Planctomycetia</taxon>
        <taxon>Pirellulales</taxon>
        <taxon>Pirellulaceae</taxon>
        <taxon>Rhodopirellula</taxon>
    </lineage>
</organism>
<dbReference type="Pfam" id="PF00263">
    <property type="entry name" value="Secretin"/>
    <property type="match status" value="1"/>
</dbReference>
<evidence type="ECO:0000256" key="5">
    <source>
        <dbReference type="RuleBase" id="RU004004"/>
    </source>
</evidence>
<dbReference type="GO" id="GO:0015627">
    <property type="term" value="C:type II protein secretion system complex"/>
    <property type="evidence" value="ECO:0007669"/>
    <property type="project" value="TreeGrafter"/>
</dbReference>
<evidence type="ECO:0000256" key="1">
    <source>
        <dbReference type="ARBA" id="ARBA00004370"/>
    </source>
</evidence>
<reference evidence="9 10" key="1">
    <citation type="journal article" date="2013" name="Mar. Genomics">
        <title>Expression of sulfatases in Rhodopirellula baltica and the diversity of sulfatases in the genus Rhodopirellula.</title>
        <authorList>
            <person name="Wegner C.E."/>
            <person name="Richter-Heitmann T."/>
            <person name="Klindworth A."/>
            <person name="Klockow C."/>
            <person name="Richter M."/>
            <person name="Achstetter T."/>
            <person name="Glockner F.O."/>
            <person name="Harder J."/>
        </authorList>
    </citation>
    <scope>NUCLEOTIDE SEQUENCE [LARGE SCALE GENOMIC DNA]</scope>
    <source>
        <strain evidence="9 10">SH398</strain>
    </source>
</reference>
<dbReference type="PANTHER" id="PTHR30332:SF24">
    <property type="entry name" value="SECRETIN GSPD-RELATED"/>
    <property type="match status" value="1"/>
</dbReference>
<evidence type="ECO:0000259" key="8">
    <source>
        <dbReference type="Pfam" id="PF03958"/>
    </source>
</evidence>
<gene>
    <name evidence="9" type="ORF">RESH_04370</name>
</gene>
<sequence length="780" mass="85195">MAVPMNSLRSFVLILLLMNLCSLDTVRGQELLPPGAGGATLQLSMQGEIPLSDFIDYVAERTGIKVVYDESLRQKKVNLIAPDPIPVQSLPEIMQSVLINEGLVVTDADDQGFRRITTNDQIPRVARPSRNGEDLANVEAAVPITRVFVLTKNLPSEAAELIQPFLTPQGASAVPIDRSGLLIVTDVAKNIRRAEQLMRIVDGDEVQVEVEFVSAKHVAPSKLVEQLREILAARQKAMGRGDENLGGIEISVDTRTSSLIFIGSKIEIERAKLLLERLDQSLPTSQQAFTLRFFSPDRFDEIIRNELDGRPIMPPYQSRVEGNRLIVDSTEDVLRLIERTQLQIDTREAPEGQSPVRFYKIKNVPAQELVETIRGLGANVISSAQRDRLPPRRRTTNDLAVPGPNQLPGLAQPSQILPTPPSFREQRENGSETGLQNDVLVELGDNQTFNPGFPDDLLNVPGDTGPAGDNLIGEANVTADVHTNTIIVVAPPEAQRIYADLISKLDQRRPQVLVEAQVVIIDTSDDYSLGVEISGGDRMGAKRLFSFSSYGLSSVDPTTGALSILPGVGFNGTLVDPSTADVVVRALSNHRRARVLSTPRILVNDNAEGQLTSVLEVPFTSVNASQTVATTSFAGFAEAGTTITVTPTISEDNYLNLDYVVTLNSFTGIGTDGVPPPRQTNEIRSRVTVPDGYTVIVGGLTSKNDSYEIDSIPYLELIPVIKDIASLQSDSWSETSLFVFLKPVILREDKFKDLRFMSDVNLRKSGKATNFPSSQPLTIE</sequence>
<evidence type="ECO:0000256" key="3">
    <source>
        <dbReference type="ARBA" id="ARBA00023136"/>
    </source>
</evidence>
<keyword evidence="3" id="KW-0472">Membrane</keyword>
<comment type="similarity">
    <text evidence="4">Belongs to the bacterial secretin family.</text>
</comment>
<dbReference type="AlphaFoldDB" id="M5SBM6"/>
<dbReference type="PATRIC" id="fig|1263868.3.peg.4740"/>
<keyword evidence="5" id="KW-0813">Transport</keyword>
<feature type="domain" description="Type II/III secretion system secretin-like" evidence="7">
    <location>
        <begin position="586"/>
        <end position="747"/>
    </location>
</feature>
<dbReference type="PRINTS" id="PR00811">
    <property type="entry name" value="BCTERIALGSPD"/>
</dbReference>
<proteinExistence type="inferred from homology"/>